<keyword evidence="6" id="KW-1185">Reference proteome</keyword>
<dbReference type="CDD" id="cd02846">
    <property type="entry name" value="PAZ_argonaute_like"/>
    <property type="match status" value="1"/>
</dbReference>
<feature type="domain" description="Piwi" evidence="4">
    <location>
        <begin position="668"/>
        <end position="968"/>
    </location>
</feature>
<feature type="domain" description="PAZ" evidence="3">
    <location>
        <begin position="377"/>
        <end position="498"/>
    </location>
</feature>
<gene>
    <name evidence="5" type="ORF">QYE76_019906</name>
</gene>
<dbReference type="PROSITE" id="PS50822">
    <property type="entry name" value="PIWI"/>
    <property type="match status" value="1"/>
</dbReference>
<dbReference type="Proteomes" id="UP001231189">
    <property type="component" value="Unassembled WGS sequence"/>
</dbReference>
<comment type="similarity">
    <text evidence="1">Belongs to the argonaute family. Ago subfamily.</text>
</comment>
<dbReference type="InterPro" id="IPR012337">
    <property type="entry name" value="RNaseH-like_sf"/>
</dbReference>
<proteinExistence type="inferred from homology"/>
<dbReference type="SMART" id="SM00949">
    <property type="entry name" value="PAZ"/>
    <property type="match status" value="1"/>
</dbReference>
<evidence type="ECO:0000256" key="2">
    <source>
        <dbReference type="SAM" id="MobiDB-lite"/>
    </source>
</evidence>
<dbReference type="InterPro" id="IPR045246">
    <property type="entry name" value="Piwi_ago-like"/>
</dbReference>
<evidence type="ECO:0000259" key="4">
    <source>
        <dbReference type="PROSITE" id="PS50822"/>
    </source>
</evidence>
<dbReference type="InterPro" id="IPR003165">
    <property type="entry name" value="Piwi"/>
</dbReference>
<feature type="region of interest" description="Disordered" evidence="2">
    <location>
        <begin position="1"/>
        <end position="174"/>
    </location>
</feature>
<dbReference type="Gene3D" id="2.170.260.10">
    <property type="entry name" value="paz domain"/>
    <property type="match status" value="1"/>
</dbReference>
<dbReference type="GO" id="GO:0003723">
    <property type="term" value="F:RNA binding"/>
    <property type="evidence" value="ECO:0007669"/>
    <property type="project" value="InterPro"/>
</dbReference>
<dbReference type="SMART" id="SM00950">
    <property type="entry name" value="Piwi"/>
    <property type="match status" value="1"/>
</dbReference>
<evidence type="ECO:0000313" key="5">
    <source>
        <dbReference type="EMBL" id="KAK1614389.1"/>
    </source>
</evidence>
<dbReference type="PANTHER" id="PTHR22891">
    <property type="entry name" value="EUKARYOTIC TRANSLATION INITIATION FACTOR 2C"/>
    <property type="match status" value="1"/>
</dbReference>
<sequence>MSGGGGGLPGGGGGDPDGPWSTVGKKKKPTGGGTSGGGGLNRGGGGIDRGGDGQYGGGGFNRGGDGQYGGRGFNRGGDGQYGGRGFNRGGDGQYGGGGFNRGGRSGGGARFHGGGPHYPGGDGSPSRVQGGGGRGAGRGYQHPAQGQPRHDYGRGYSPRPASREMASSSTSGPVGRAVIPNKVKLLVNHFKITFGESTIFRYEIKLAEDSENLDEDPSGASVVKLSTADLKFAKAQLVKILKDPPHPLAVAYDGKGCLFTFTRLPERLYTVKVGSRNYNASAELKQELSFSQLGHQPVPANVLRCLDVIVREASSLDKVIIGPRFYMPEWSTGNETPRYAITTSSLKGTKQTLKLTKQGMVQCVDYSAMEFCQPGTSVLNLVKELLNRIDVREPFAELNVKERKYLEGQLKGLCITLSYQKSSVGRKYKVQGLTDERAEQMSFPDFDKDKISKTWKLVDYYLDKHGKEIMYKKLPCLVLNKNPDRPNHVPIELCNLHGWQKYPEDPNQKPRKPVSAHARKKAILEMVESGPCSGNRGKQFNISLVKEMTEVMGKVLPAPMLKLGDSSKFRIGSPNCQWNLRGRTISEGKRLRNWGILDFSAQESRPRKEALDVKMFTGLIVSKCCELGIEMNEKPCFELSSAMSVLSDPCQLLKVLNQAEQDDVKLQLLFCPMSEQHPGYKTLKLICETQLGIQTQCLLSHHANKHQDQYMSNLALKINSKLGGSNVQLCDEFPRVAGTRFMFIGADVNHPSPGDKESESIAAVVASMDGSASKYVSRIRAQKQGCEMIAELDVMCGELIEVFENRNGAKPEKIIYFRDGVSDEQLNMVLQEEVDPMRKKFKKDGYSPTITVIVAKKRHSTRLFPFPNAQKEQQTNSGNVLPGTVVDADVVDKPDEDFFLCSHEGLHGTSRPTHYYMLWNEHGFQPVDMQKLVYSLCFMFARCTKPVSLTTPVKYADLAAYRGRDYYMASQAQKAGPSSSASVNASVLPEMHAALRDSMFFI</sequence>
<dbReference type="Gene3D" id="3.40.50.2300">
    <property type="match status" value="1"/>
</dbReference>
<reference evidence="5" key="1">
    <citation type="submission" date="2023-07" db="EMBL/GenBank/DDBJ databases">
        <title>A chromosome-level genome assembly of Lolium multiflorum.</title>
        <authorList>
            <person name="Chen Y."/>
            <person name="Copetti D."/>
            <person name="Kolliker R."/>
            <person name="Studer B."/>
        </authorList>
    </citation>
    <scope>NUCLEOTIDE SEQUENCE</scope>
    <source>
        <strain evidence="5">02402/16</strain>
        <tissue evidence="5">Leaf</tissue>
    </source>
</reference>
<dbReference type="InterPro" id="IPR036397">
    <property type="entry name" value="RNaseH_sf"/>
</dbReference>
<evidence type="ECO:0000256" key="1">
    <source>
        <dbReference type="ARBA" id="ARBA00008201"/>
    </source>
</evidence>
<accession>A0AAD8VPI4</accession>
<dbReference type="AlphaFoldDB" id="A0AAD8VPI4"/>
<dbReference type="InterPro" id="IPR036085">
    <property type="entry name" value="PAZ_dom_sf"/>
</dbReference>
<evidence type="ECO:0000259" key="3">
    <source>
        <dbReference type="PROSITE" id="PS50821"/>
    </source>
</evidence>
<dbReference type="SUPFAM" id="SSF53098">
    <property type="entry name" value="Ribonuclease H-like"/>
    <property type="match status" value="1"/>
</dbReference>
<protein>
    <submittedName>
        <fullName evidence="5">Uncharacterized protein</fullName>
    </submittedName>
</protein>
<dbReference type="Pfam" id="PF02170">
    <property type="entry name" value="PAZ"/>
    <property type="match status" value="1"/>
</dbReference>
<feature type="compositionally biased region" description="Gly residues" evidence="2">
    <location>
        <begin position="1"/>
        <end position="16"/>
    </location>
</feature>
<dbReference type="Gene3D" id="3.30.420.10">
    <property type="entry name" value="Ribonuclease H-like superfamily/Ribonuclease H"/>
    <property type="match status" value="1"/>
</dbReference>
<organism evidence="5 6">
    <name type="scientific">Lolium multiflorum</name>
    <name type="common">Italian ryegrass</name>
    <name type="synonym">Lolium perenne subsp. multiflorum</name>
    <dbReference type="NCBI Taxonomy" id="4521"/>
    <lineage>
        <taxon>Eukaryota</taxon>
        <taxon>Viridiplantae</taxon>
        <taxon>Streptophyta</taxon>
        <taxon>Embryophyta</taxon>
        <taxon>Tracheophyta</taxon>
        <taxon>Spermatophyta</taxon>
        <taxon>Magnoliopsida</taxon>
        <taxon>Liliopsida</taxon>
        <taxon>Poales</taxon>
        <taxon>Poaceae</taxon>
        <taxon>BOP clade</taxon>
        <taxon>Pooideae</taxon>
        <taxon>Poodae</taxon>
        <taxon>Poeae</taxon>
        <taxon>Poeae Chloroplast Group 2 (Poeae type)</taxon>
        <taxon>Loliodinae</taxon>
        <taxon>Loliinae</taxon>
        <taxon>Lolium</taxon>
    </lineage>
</organism>
<dbReference type="InterPro" id="IPR003100">
    <property type="entry name" value="PAZ_dom"/>
</dbReference>
<dbReference type="PROSITE" id="PS50821">
    <property type="entry name" value="PAZ"/>
    <property type="match status" value="1"/>
</dbReference>
<evidence type="ECO:0000313" key="6">
    <source>
        <dbReference type="Proteomes" id="UP001231189"/>
    </source>
</evidence>
<feature type="compositionally biased region" description="Gly residues" evidence="2">
    <location>
        <begin position="30"/>
        <end position="138"/>
    </location>
</feature>
<dbReference type="SUPFAM" id="SSF101690">
    <property type="entry name" value="PAZ domain"/>
    <property type="match status" value="1"/>
</dbReference>
<dbReference type="Pfam" id="PF02171">
    <property type="entry name" value="Piwi"/>
    <property type="match status" value="1"/>
</dbReference>
<comment type="caution">
    <text evidence="5">The sequence shown here is derived from an EMBL/GenBank/DDBJ whole genome shotgun (WGS) entry which is preliminary data.</text>
</comment>
<name>A0AAD8VPI4_LOLMU</name>
<dbReference type="CDD" id="cd04657">
    <property type="entry name" value="Piwi_ago-like"/>
    <property type="match status" value="1"/>
</dbReference>
<dbReference type="EMBL" id="JAUUTY010000006">
    <property type="protein sequence ID" value="KAK1614389.1"/>
    <property type="molecule type" value="Genomic_DNA"/>
</dbReference>